<gene>
    <name evidence="1" type="ORF">SK128_008320</name>
</gene>
<dbReference type="EMBL" id="JAXCGZ010003839">
    <property type="protein sequence ID" value="KAK7082966.1"/>
    <property type="molecule type" value="Genomic_DNA"/>
</dbReference>
<evidence type="ECO:0000313" key="1">
    <source>
        <dbReference type="EMBL" id="KAK7082966.1"/>
    </source>
</evidence>
<protein>
    <submittedName>
        <fullName evidence="1">Uncharacterized protein</fullName>
    </submittedName>
</protein>
<keyword evidence="2" id="KW-1185">Reference proteome</keyword>
<name>A0AAN8XF04_HALRR</name>
<dbReference type="AlphaFoldDB" id="A0AAN8XF04"/>
<accession>A0AAN8XF04</accession>
<proteinExistence type="predicted"/>
<evidence type="ECO:0000313" key="2">
    <source>
        <dbReference type="Proteomes" id="UP001381693"/>
    </source>
</evidence>
<dbReference type="Proteomes" id="UP001381693">
    <property type="component" value="Unassembled WGS sequence"/>
</dbReference>
<comment type="caution">
    <text evidence="1">The sequence shown here is derived from an EMBL/GenBank/DDBJ whole genome shotgun (WGS) entry which is preliminary data.</text>
</comment>
<sequence length="89" mass="10015">MTEELIIYELHTSEKACLLFFFKIQHKNKKALKAAGVVKGVTILRKQRSQVIEEVRNEQNTNMSAEIAAERGTGSKDAKNAVKLSLIKK</sequence>
<reference evidence="1 2" key="1">
    <citation type="submission" date="2023-11" db="EMBL/GenBank/DDBJ databases">
        <title>Halocaridina rubra genome assembly.</title>
        <authorList>
            <person name="Smith C."/>
        </authorList>
    </citation>
    <scope>NUCLEOTIDE SEQUENCE [LARGE SCALE GENOMIC DNA]</scope>
    <source>
        <strain evidence="1">EP-1</strain>
        <tissue evidence="1">Whole</tissue>
    </source>
</reference>
<organism evidence="1 2">
    <name type="scientific">Halocaridina rubra</name>
    <name type="common">Hawaiian red shrimp</name>
    <dbReference type="NCBI Taxonomy" id="373956"/>
    <lineage>
        <taxon>Eukaryota</taxon>
        <taxon>Metazoa</taxon>
        <taxon>Ecdysozoa</taxon>
        <taxon>Arthropoda</taxon>
        <taxon>Crustacea</taxon>
        <taxon>Multicrustacea</taxon>
        <taxon>Malacostraca</taxon>
        <taxon>Eumalacostraca</taxon>
        <taxon>Eucarida</taxon>
        <taxon>Decapoda</taxon>
        <taxon>Pleocyemata</taxon>
        <taxon>Caridea</taxon>
        <taxon>Atyoidea</taxon>
        <taxon>Atyidae</taxon>
        <taxon>Halocaridina</taxon>
    </lineage>
</organism>